<dbReference type="STRING" id="318479.A0A0N4UL75"/>
<dbReference type="Pfam" id="PF00112">
    <property type="entry name" value="Peptidase_C1"/>
    <property type="match status" value="1"/>
</dbReference>
<dbReference type="GO" id="GO:0006508">
    <property type="term" value="P:proteolysis"/>
    <property type="evidence" value="ECO:0007669"/>
    <property type="project" value="InterPro"/>
</dbReference>
<dbReference type="InterPro" id="IPR038765">
    <property type="entry name" value="Papain-like_cys_pep_sf"/>
</dbReference>
<evidence type="ECO:0000313" key="4">
    <source>
        <dbReference type="EMBL" id="VDN60427.1"/>
    </source>
</evidence>
<keyword evidence="6" id="KW-1185">Reference proteome</keyword>
<reference evidence="4 6" key="2">
    <citation type="submission" date="2018-11" db="EMBL/GenBank/DDBJ databases">
        <authorList>
            <consortium name="Pathogen Informatics"/>
        </authorList>
    </citation>
    <scope>NUCLEOTIDE SEQUENCE [LARGE SCALE GENOMIC DNA]</scope>
</reference>
<dbReference type="SMART" id="SM00848">
    <property type="entry name" value="Inhibitor_I29"/>
    <property type="match status" value="1"/>
</dbReference>
<evidence type="ECO:0000313" key="5">
    <source>
        <dbReference type="Proteomes" id="UP000038040"/>
    </source>
</evidence>
<dbReference type="InterPro" id="IPR013201">
    <property type="entry name" value="Prot_inhib_I29"/>
</dbReference>
<gene>
    <name evidence="4" type="ORF">DME_LOCUS10400</name>
</gene>
<dbReference type="Proteomes" id="UP000274756">
    <property type="component" value="Unassembled WGS sequence"/>
</dbReference>
<comment type="similarity">
    <text evidence="1">Belongs to the peptidase C1 family.</text>
</comment>
<feature type="domain" description="Peptidase C1A papain C-terminal" evidence="2">
    <location>
        <begin position="109"/>
        <end position="282"/>
    </location>
</feature>
<dbReference type="SMART" id="SM00645">
    <property type="entry name" value="Pept_C1"/>
    <property type="match status" value="1"/>
</dbReference>
<dbReference type="GO" id="GO:0008234">
    <property type="term" value="F:cysteine-type peptidase activity"/>
    <property type="evidence" value="ECO:0007669"/>
    <property type="project" value="InterPro"/>
</dbReference>
<dbReference type="AlphaFoldDB" id="A0A0N4UL75"/>
<dbReference type="EMBL" id="UYYG01001215">
    <property type="protein sequence ID" value="VDN60427.1"/>
    <property type="molecule type" value="Genomic_DNA"/>
</dbReference>
<evidence type="ECO:0000259" key="2">
    <source>
        <dbReference type="SMART" id="SM00645"/>
    </source>
</evidence>
<dbReference type="Gene3D" id="3.90.70.10">
    <property type="entry name" value="Cysteine proteinases"/>
    <property type="match status" value="1"/>
</dbReference>
<name>A0A0N4UL75_DRAME</name>
<proteinExistence type="inferred from homology"/>
<evidence type="ECO:0000256" key="1">
    <source>
        <dbReference type="ARBA" id="ARBA00008455"/>
    </source>
</evidence>
<dbReference type="OrthoDB" id="5875790at2759"/>
<protein>
    <submittedName>
        <fullName evidence="7">Pept_C1 domain-containing protein</fullName>
    </submittedName>
</protein>
<dbReference type="Proteomes" id="UP000038040">
    <property type="component" value="Unplaced"/>
</dbReference>
<feature type="domain" description="Cathepsin propeptide inhibitor" evidence="3">
    <location>
        <begin position="25"/>
        <end position="76"/>
    </location>
</feature>
<evidence type="ECO:0000313" key="6">
    <source>
        <dbReference type="Proteomes" id="UP000274756"/>
    </source>
</evidence>
<dbReference type="SUPFAM" id="SSF54001">
    <property type="entry name" value="Cysteine proteinases"/>
    <property type="match status" value="1"/>
</dbReference>
<dbReference type="InterPro" id="IPR000668">
    <property type="entry name" value="Peptidase_C1A_C"/>
</dbReference>
<accession>A0A0N4UL75</accession>
<evidence type="ECO:0000259" key="3">
    <source>
        <dbReference type="SMART" id="SM00848"/>
    </source>
</evidence>
<dbReference type="PANTHER" id="PTHR12411">
    <property type="entry name" value="CYSTEINE PROTEASE FAMILY C1-RELATED"/>
    <property type="match status" value="1"/>
</dbReference>
<reference evidence="7" key="1">
    <citation type="submission" date="2017-02" db="UniProtKB">
        <authorList>
            <consortium name="WormBaseParasite"/>
        </authorList>
    </citation>
    <scope>IDENTIFICATION</scope>
</reference>
<organism evidence="5 7">
    <name type="scientific">Dracunculus medinensis</name>
    <name type="common">Guinea worm</name>
    <dbReference type="NCBI Taxonomy" id="318479"/>
    <lineage>
        <taxon>Eukaryota</taxon>
        <taxon>Metazoa</taxon>
        <taxon>Ecdysozoa</taxon>
        <taxon>Nematoda</taxon>
        <taxon>Chromadorea</taxon>
        <taxon>Rhabditida</taxon>
        <taxon>Spirurina</taxon>
        <taxon>Dracunculoidea</taxon>
        <taxon>Dracunculidae</taxon>
        <taxon>Dracunculus</taxon>
    </lineage>
</organism>
<evidence type="ECO:0000313" key="7">
    <source>
        <dbReference type="WBParaSite" id="DME_0000853301-mRNA-1"/>
    </source>
</evidence>
<dbReference type="Pfam" id="PF08246">
    <property type="entry name" value="Inhibitor_I29"/>
    <property type="match status" value="1"/>
</dbReference>
<sequence length="282" mass="33091">MMDILDHEGSLFNKPNVISVPITMYNIYPRVYGTDEIYDRFEIFCKNLEIIDELNSKNNSVIYGITKFADWKDDELKTNNVSYIKFDKMDTRFMYSNWIHLKWDGKTKIPISWDWRDLRAVTHVKSQMAAVVESLYYLKYGRYISISESEMVDCDHMNEGCVGGNTKHALWRGSYKGFIQHHDYFPSPLGHRYYCPKYSTIFLDKLYFIHPDENSIAWFISYIGPVSLNLAMLQINKLYKGGIIMDSKECREIIPNHSAEAIGFGEENGTKYWILKNSWGHE</sequence>
<dbReference type="InterPro" id="IPR013128">
    <property type="entry name" value="Peptidase_C1A"/>
</dbReference>
<dbReference type="WBParaSite" id="DME_0000853301-mRNA-1">
    <property type="protein sequence ID" value="DME_0000853301-mRNA-1"/>
    <property type="gene ID" value="DME_0000853301"/>
</dbReference>